<dbReference type="PATRIC" id="fig|582475.4.peg.4847"/>
<evidence type="ECO:0000313" key="7">
    <source>
        <dbReference type="EMBL" id="KMY28360.1"/>
    </source>
</evidence>
<reference evidence="8" key="1">
    <citation type="submission" date="2015-07" db="EMBL/GenBank/DDBJ databases">
        <authorList>
            <consortium name="Consortium for Microbial Forensics and Genomics (microFORGE)"/>
            <person name="Knight B.M."/>
            <person name="Roberts D.P."/>
            <person name="Lin D."/>
            <person name="Hari K."/>
            <person name="Fletcher J."/>
            <person name="Melcher U."/>
            <person name="Blagden T."/>
            <person name="Winegar R.A."/>
        </authorList>
    </citation>
    <scope>NUCLEOTIDE SEQUENCE [LARGE SCALE GENOMIC DNA]</scope>
    <source>
        <strain evidence="8">DSM 23493</strain>
    </source>
</reference>
<proteinExistence type="inferred from homology"/>
<evidence type="ECO:0000256" key="1">
    <source>
        <dbReference type="ARBA" id="ARBA00001974"/>
    </source>
</evidence>
<dbReference type="Pfam" id="PF07992">
    <property type="entry name" value="Pyr_redox_2"/>
    <property type="match status" value="1"/>
</dbReference>
<dbReference type="AlphaFoldDB" id="A0A0K9F1C4"/>
<feature type="domain" description="FAD/NAD(P)-binding" evidence="6">
    <location>
        <begin position="3"/>
        <end position="287"/>
    </location>
</feature>
<dbReference type="InterPro" id="IPR023753">
    <property type="entry name" value="FAD/NAD-binding_dom"/>
</dbReference>
<evidence type="ECO:0000256" key="4">
    <source>
        <dbReference type="ARBA" id="ARBA00022827"/>
    </source>
</evidence>
<comment type="similarity">
    <text evidence="2">Belongs to the NADH dehydrogenase family.</text>
</comment>
<gene>
    <name evidence="7" type="ORF">ACZ11_24365</name>
</gene>
<dbReference type="OrthoDB" id="9784880at2"/>
<dbReference type="PANTHER" id="PTHR42913">
    <property type="entry name" value="APOPTOSIS-INDUCING FACTOR 1"/>
    <property type="match status" value="1"/>
</dbReference>
<evidence type="ECO:0000256" key="3">
    <source>
        <dbReference type="ARBA" id="ARBA00022630"/>
    </source>
</evidence>
<evidence type="ECO:0000313" key="8">
    <source>
        <dbReference type="Proteomes" id="UP000037326"/>
    </source>
</evidence>
<dbReference type="Gene3D" id="3.50.50.100">
    <property type="match status" value="1"/>
</dbReference>
<evidence type="ECO:0000259" key="6">
    <source>
        <dbReference type="Pfam" id="PF07992"/>
    </source>
</evidence>
<keyword evidence="5" id="KW-0560">Oxidoreductase</keyword>
<dbReference type="RefSeq" id="WP_049669118.1">
    <property type="nucleotide sequence ID" value="NZ_JBIVOC010000014.1"/>
</dbReference>
<dbReference type="GO" id="GO:0019646">
    <property type="term" value="P:aerobic electron transport chain"/>
    <property type="evidence" value="ECO:0007669"/>
    <property type="project" value="TreeGrafter"/>
</dbReference>
<evidence type="ECO:0000256" key="2">
    <source>
        <dbReference type="ARBA" id="ARBA00005272"/>
    </source>
</evidence>
<sequence length="354" mass="39570">MGKLVLLGGGYGNMRLMLRLLPNIPLDTEVVLVDRAPFHSLKTEFYALAAGTATDKEIRVSFPENERLSAVYGEVVEIDRAEKVVILEDGQRIEYDDLVIGLGCEDKYHGVPGAEAYTYSIQTMAKSRSTFQSLCGLPAGSTVGIVGAGLSGIELASELRESRSDLKIKLFDRGPRILKDFPEKLSKYVKDWFVKHNVEVIANSNITKIEQGKIYNHEEEIALDTVVWTAGVQPVKIVRDLEVEKDNQGRPLVTQYFNLLDDEHVYVVGDCAASDLPPTAQLAEEQAEQIVKVLRMRWKGENLPEKMPDIKLKGFMGALGKKQGFVYLADTTVTGRIARLMKSGLLWYYKRQND</sequence>
<dbReference type="InterPro" id="IPR051169">
    <property type="entry name" value="NADH-Q_oxidoreductase"/>
</dbReference>
<dbReference type="SUPFAM" id="SSF51905">
    <property type="entry name" value="FAD/NAD(P)-binding domain"/>
    <property type="match status" value="1"/>
</dbReference>
<dbReference type="GO" id="GO:0003955">
    <property type="term" value="F:NAD(P)H dehydrogenase (quinone) activity"/>
    <property type="evidence" value="ECO:0007669"/>
    <property type="project" value="TreeGrafter"/>
</dbReference>
<keyword evidence="4" id="KW-0274">FAD</keyword>
<name>A0A0K9F1C4_9BACI</name>
<dbReference type="EMBL" id="LFXJ01000013">
    <property type="protein sequence ID" value="KMY28360.1"/>
    <property type="molecule type" value="Genomic_DNA"/>
</dbReference>
<comment type="caution">
    <text evidence="7">The sequence shown here is derived from an EMBL/GenBank/DDBJ whole genome shotgun (WGS) entry which is preliminary data.</text>
</comment>
<dbReference type="GeneID" id="96601330"/>
<dbReference type="Proteomes" id="UP000037326">
    <property type="component" value="Unassembled WGS sequence"/>
</dbReference>
<dbReference type="InterPro" id="IPR036188">
    <property type="entry name" value="FAD/NAD-bd_sf"/>
</dbReference>
<keyword evidence="3" id="KW-0285">Flavoprotein</keyword>
<protein>
    <submittedName>
        <fullName evidence="7">NADH dehydrogenase</fullName>
    </submittedName>
</protein>
<organism evidence="7 8">
    <name type="scientific">Lysinibacillus xylanilyticus</name>
    <dbReference type="NCBI Taxonomy" id="582475"/>
    <lineage>
        <taxon>Bacteria</taxon>
        <taxon>Bacillati</taxon>
        <taxon>Bacillota</taxon>
        <taxon>Bacilli</taxon>
        <taxon>Bacillales</taxon>
        <taxon>Bacillaceae</taxon>
        <taxon>Lysinibacillus</taxon>
    </lineage>
</organism>
<comment type="cofactor">
    <cofactor evidence="1">
        <name>FAD</name>
        <dbReference type="ChEBI" id="CHEBI:57692"/>
    </cofactor>
</comment>
<evidence type="ECO:0000256" key="5">
    <source>
        <dbReference type="ARBA" id="ARBA00023002"/>
    </source>
</evidence>
<dbReference type="PANTHER" id="PTHR42913:SF3">
    <property type="entry name" value="64 KDA MITOCHONDRIAL NADH DEHYDROGENASE (EUROFUNG)"/>
    <property type="match status" value="1"/>
</dbReference>
<accession>A0A0K9F1C4</accession>